<proteinExistence type="predicted"/>
<dbReference type="AlphaFoldDB" id="A0A402A3T7"/>
<dbReference type="OrthoDB" id="2657448at2"/>
<feature type="compositionally biased region" description="Low complexity" evidence="5">
    <location>
        <begin position="13"/>
        <end position="26"/>
    </location>
</feature>
<feature type="transmembrane region" description="Helical" evidence="6">
    <location>
        <begin position="159"/>
        <end position="179"/>
    </location>
</feature>
<comment type="subcellular location">
    <subcellularLocation>
        <location evidence="1">Membrane</location>
        <topology evidence="1">Multi-pass membrane protein</topology>
    </subcellularLocation>
</comment>
<dbReference type="GO" id="GO:0016020">
    <property type="term" value="C:membrane"/>
    <property type="evidence" value="ECO:0007669"/>
    <property type="project" value="UniProtKB-SubCell"/>
</dbReference>
<dbReference type="PANTHER" id="PTHR36460:SF1">
    <property type="entry name" value="UPF0132 DOMAIN PROTEIN (AFU_ORTHOLOGUE AFUA_3G10255)"/>
    <property type="match status" value="1"/>
</dbReference>
<dbReference type="RefSeq" id="WP_126581167.1">
    <property type="nucleotide sequence ID" value="NZ_BIFR01000001.1"/>
</dbReference>
<keyword evidence="3 6" id="KW-1133">Transmembrane helix</keyword>
<feature type="compositionally biased region" description="Polar residues" evidence="5">
    <location>
        <begin position="1"/>
        <end position="12"/>
    </location>
</feature>
<dbReference type="Proteomes" id="UP000287352">
    <property type="component" value="Unassembled WGS sequence"/>
</dbReference>
<gene>
    <name evidence="7" type="ORF">KTT_35200</name>
</gene>
<evidence type="ECO:0000256" key="3">
    <source>
        <dbReference type="ARBA" id="ARBA00022989"/>
    </source>
</evidence>
<keyword evidence="2 6" id="KW-0812">Transmembrane</keyword>
<dbReference type="EMBL" id="BIFR01000001">
    <property type="protein sequence ID" value="GCE13661.1"/>
    <property type="molecule type" value="Genomic_DNA"/>
</dbReference>
<sequence length="237" mass="25797">MGNNPNPGSQPDSSNTYGGYTGSSYTPKSPAEDPYGAYNPQAQSQRPGNDPNYVYGSGQAQQQQYRPGAGQQQQQYSSAGSSAGNTYVPPQSVGGRGRSSGQSNSGPYDSTTFKLKATTEAVLSYLFICFGGIFFYLFERKNRFVRYHAAQSIVTFGPAFLVYLILQLAINFFAGVFLLGPVVHLAFGCVSTAILVVFGLLWVFLIFQAYRGVNTRLPFVSKYADQLVNGFSRKKSI</sequence>
<evidence type="ECO:0000256" key="1">
    <source>
        <dbReference type="ARBA" id="ARBA00004141"/>
    </source>
</evidence>
<evidence type="ECO:0000313" key="8">
    <source>
        <dbReference type="Proteomes" id="UP000287352"/>
    </source>
</evidence>
<evidence type="ECO:0000256" key="4">
    <source>
        <dbReference type="ARBA" id="ARBA00023136"/>
    </source>
</evidence>
<evidence type="ECO:0000256" key="6">
    <source>
        <dbReference type="SAM" id="Phobius"/>
    </source>
</evidence>
<feature type="transmembrane region" description="Helical" evidence="6">
    <location>
        <begin position="185"/>
        <end position="207"/>
    </location>
</feature>
<name>A0A402A3T7_9CHLR</name>
<evidence type="ECO:0000256" key="5">
    <source>
        <dbReference type="SAM" id="MobiDB-lite"/>
    </source>
</evidence>
<comment type="caution">
    <text evidence="7">The sequence shown here is derived from an EMBL/GenBank/DDBJ whole genome shotgun (WGS) entry which is preliminary data.</text>
</comment>
<feature type="region of interest" description="Disordered" evidence="5">
    <location>
        <begin position="1"/>
        <end position="108"/>
    </location>
</feature>
<dbReference type="PANTHER" id="PTHR36460">
    <property type="entry name" value="UPF0132 DOMAIN PROTEIN (AFU_ORTHOLOGUE AFUA_3G10255)"/>
    <property type="match status" value="1"/>
</dbReference>
<evidence type="ECO:0008006" key="9">
    <source>
        <dbReference type="Google" id="ProtNLM"/>
    </source>
</evidence>
<evidence type="ECO:0000256" key="2">
    <source>
        <dbReference type="ARBA" id="ARBA00022692"/>
    </source>
</evidence>
<feature type="compositionally biased region" description="Low complexity" evidence="5">
    <location>
        <begin position="55"/>
        <end position="84"/>
    </location>
</feature>
<reference evidence="8" key="1">
    <citation type="submission" date="2018-12" db="EMBL/GenBank/DDBJ databases">
        <title>Tengunoibacter tsumagoiensis gen. nov., sp. nov., Dictyobacter kobayashii sp. nov., D. alpinus sp. nov., and D. joshuensis sp. nov. and description of Dictyobacteraceae fam. nov. within the order Ktedonobacterales isolated from Tengu-no-mugimeshi.</title>
        <authorList>
            <person name="Wang C.M."/>
            <person name="Zheng Y."/>
            <person name="Sakai Y."/>
            <person name="Toyoda A."/>
            <person name="Minakuchi Y."/>
            <person name="Abe K."/>
            <person name="Yokota A."/>
            <person name="Yabe S."/>
        </authorList>
    </citation>
    <scope>NUCLEOTIDE SEQUENCE [LARGE SCALE GENOMIC DNA]</scope>
    <source>
        <strain evidence="8">Uno3</strain>
    </source>
</reference>
<evidence type="ECO:0000313" key="7">
    <source>
        <dbReference type="EMBL" id="GCE13661.1"/>
    </source>
</evidence>
<keyword evidence="4 6" id="KW-0472">Membrane</keyword>
<keyword evidence="8" id="KW-1185">Reference proteome</keyword>
<organism evidence="7 8">
    <name type="scientific">Tengunoibacter tsumagoiensis</name>
    <dbReference type="NCBI Taxonomy" id="2014871"/>
    <lineage>
        <taxon>Bacteria</taxon>
        <taxon>Bacillati</taxon>
        <taxon>Chloroflexota</taxon>
        <taxon>Ktedonobacteria</taxon>
        <taxon>Ktedonobacterales</taxon>
        <taxon>Dictyobacteraceae</taxon>
        <taxon>Tengunoibacter</taxon>
    </lineage>
</organism>
<protein>
    <recommendedName>
        <fullName evidence="9">DUF4870 domain-containing protein</fullName>
    </recommendedName>
</protein>
<accession>A0A402A3T7</accession>
<feature type="transmembrane region" description="Helical" evidence="6">
    <location>
        <begin position="121"/>
        <end position="138"/>
    </location>
</feature>